<sequence length="106" mass="11712">MSSHVTELSTGLCGVLVCSSLFLTFLRQGATGRCSLIAADHQGHQGSAHKQLSPEGGVCWAHAFHCLLAVDRIIDDILVVALPGRVVVRRRSYKGQQRQRGERFRW</sequence>
<dbReference type="EMBL" id="JAHRIQ010025894">
    <property type="protein sequence ID" value="MEQ2229894.1"/>
    <property type="molecule type" value="Genomic_DNA"/>
</dbReference>
<evidence type="ECO:0008006" key="4">
    <source>
        <dbReference type="Google" id="ProtNLM"/>
    </source>
</evidence>
<evidence type="ECO:0000256" key="1">
    <source>
        <dbReference type="SAM" id="Phobius"/>
    </source>
</evidence>
<keyword evidence="1" id="KW-0472">Membrane</keyword>
<keyword evidence="3" id="KW-1185">Reference proteome</keyword>
<feature type="transmembrane region" description="Helical" evidence="1">
    <location>
        <begin position="6"/>
        <end position="26"/>
    </location>
</feature>
<evidence type="ECO:0000313" key="3">
    <source>
        <dbReference type="Proteomes" id="UP001482620"/>
    </source>
</evidence>
<comment type="caution">
    <text evidence="2">The sequence shown here is derived from an EMBL/GenBank/DDBJ whole genome shotgun (WGS) entry which is preliminary data.</text>
</comment>
<organism evidence="2 3">
    <name type="scientific">Ilyodon furcidens</name>
    <name type="common">goldbreast splitfin</name>
    <dbReference type="NCBI Taxonomy" id="33524"/>
    <lineage>
        <taxon>Eukaryota</taxon>
        <taxon>Metazoa</taxon>
        <taxon>Chordata</taxon>
        <taxon>Craniata</taxon>
        <taxon>Vertebrata</taxon>
        <taxon>Euteleostomi</taxon>
        <taxon>Actinopterygii</taxon>
        <taxon>Neopterygii</taxon>
        <taxon>Teleostei</taxon>
        <taxon>Neoteleostei</taxon>
        <taxon>Acanthomorphata</taxon>
        <taxon>Ovalentaria</taxon>
        <taxon>Atherinomorphae</taxon>
        <taxon>Cyprinodontiformes</taxon>
        <taxon>Goodeidae</taxon>
        <taxon>Ilyodon</taxon>
    </lineage>
</organism>
<proteinExistence type="predicted"/>
<evidence type="ECO:0000313" key="2">
    <source>
        <dbReference type="EMBL" id="MEQ2229894.1"/>
    </source>
</evidence>
<dbReference type="Proteomes" id="UP001482620">
    <property type="component" value="Unassembled WGS sequence"/>
</dbReference>
<accession>A0ABV0TAI7</accession>
<reference evidence="2 3" key="1">
    <citation type="submission" date="2021-06" db="EMBL/GenBank/DDBJ databases">
        <authorList>
            <person name="Palmer J.M."/>
        </authorList>
    </citation>
    <scope>NUCLEOTIDE SEQUENCE [LARGE SCALE GENOMIC DNA]</scope>
    <source>
        <strain evidence="3">if_2019</strain>
        <tissue evidence="2">Muscle</tissue>
    </source>
</reference>
<protein>
    <recommendedName>
        <fullName evidence="4">Secreted protein</fullName>
    </recommendedName>
</protein>
<name>A0ABV0TAI7_9TELE</name>
<keyword evidence="1" id="KW-0812">Transmembrane</keyword>
<gene>
    <name evidence="2" type="ORF">ILYODFUR_023637</name>
</gene>
<keyword evidence="1" id="KW-1133">Transmembrane helix</keyword>